<reference evidence="1 2" key="1">
    <citation type="journal article" date="2016" name="Front. Microbiol.">
        <title>Single-Cell (Meta-)Genomics of a Dimorphic Candidatus Thiomargarita nelsonii Reveals Genomic Plasticity.</title>
        <authorList>
            <person name="Flood B.E."/>
            <person name="Fliss P."/>
            <person name="Jones D.S."/>
            <person name="Dick G.J."/>
            <person name="Jain S."/>
            <person name="Kaster A.K."/>
            <person name="Winkel M."/>
            <person name="Mussmann M."/>
            <person name="Bailey J."/>
        </authorList>
    </citation>
    <scope>NUCLEOTIDE SEQUENCE [LARGE SCALE GENOMIC DNA]</scope>
    <source>
        <strain evidence="1">Hydrate Ridge</strain>
    </source>
</reference>
<dbReference type="EMBL" id="JSZA02000115">
    <property type="protein sequence ID" value="KHD05629.1"/>
    <property type="molecule type" value="Genomic_DNA"/>
</dbReference>
<accession>A0A0A6PHQ1</accession>
<protein>
    <submittedName>
        <fullName evidence="1">Uncharacterized protein</fullName>
    </submittedName>
</protein>
<dbReference type="AlphaFoldDB" id="A0A0A6PHQ1"/>
<sequence length="176" mass="20020">MAREMVSVETRPYTLSLNQIKGIEVNSGTPTNVLNKVTNNLKERGFNSVLPIACLTDNEDEYHLLTGLPIYEAAKSAGLRKIWVFLVAAPQVEATQWVEQNQMLSKLNETVIESQNVTDFLKFLNEKNSDLTSVTDIGPKTAQKIIDNRPYGSLEDLRQKFGRKRPLNWIRAFRPR</sequence>
<evidence type="ECO:0000313" key="2">
    <source>
        <dbReference type="Proteomes" id="UP000030428"/>
    </source>
</evidence>
<proteinExistence type="predicted"/>
<dbReference type="InterPro" id="IPR036086">
    <property type="entry name" value="ParB/Sulfiredoxin_sf"/>
</dbReference>
<keyword evidence="2" id="KW-1185">Reference proteome</keyword>
<gene>
    <name evidence="1" type="ORF">PN36_23500</name>
</gene>
<evidence type="ECO:0000313" key="1">
    <source>
        <dbReference type="EMBL" id="KHD05629.1"/>
    </source>
</evidence>
<dbReference type="SUPFAM" id="SSF110849">
    <property type="entry name" value="ParB/Sulfiredoxin"/>
    <property type="match status" value="1"/>
</dbReference>
<dbReference type="SUPFAM" id="SSF81585">
    <property type="entry name" value="PsbU/PolX domain-like"/>
    <property type="match status" value="1"/>
</dbReference>
<name>A0A0A6PHQ1_9GAMM</name>
<dbReference type="Proteomes" id="UP000030428">
    <property type="component" value="Unassembled WGS sequence"/>
</dbReference>
<organism evidence="1 2">
    <name type="scientific">Candidatus Thiomargarita nelsonii</name>
    <dbReference type="NCBI Taxonomy" id="1003181"/>
    <lineage>
        <taxon>Bacteria</taxon>
        <taxon>Pseudomonadati</taxon>
        <taxon>Pseudomonadota</taxon>
        <taxon>Gammaproteobacteria</taxon>
        <taxon>Thiotrichales</taxon>
        <taxon>Thiotrichaceae</taxon>
        <taxon>Thiomargarita</taxon>
    </lineage>
</organism>
<comment type="caution">
    <text evidence="1">The sequence shown here is derived from an EMBL/GenBank/DDBJ whole genome shotgun (WGS) entry which is preliminary data.</text>
</comment>
<dbReference type="Gene3D" id="1.10.150.320">
    <property type="entry name" value="Photosystem II 12 kDa extrinsic protein"/>
    <property type="match status" value="1"/>
</dbReference>